<dbReference type="EMBL" id="JAOWLB010000032">
    <property type="protein sequence ID" value="MCV2891240.1"/>
    <property type="molecule type" value="Genomic_DNA"/>
</dbReference>
<organism evidence="1 2">
    <name type="scientific">Ruegeria aquimaris</name>
    <dbReference type="NCBI Taxonomy" id="2984333"/>
    <lineage>
        <taxon>Bacteria</taxon>
        <taxon>Pseudomonadati</taxon>
        <taxon>Pseudomonadota</taxon>
        <taxon>Alphaproteobacteria</taxon>
        <taxon>Rhodobacterales</taxon>
        <taxon>Roseobacteraceae</taxon>
        <taxon>Ruegeria</taxon>
    </lineage>
</organism>
<evidence type="ECO:0000313" key="2">
    <source>
        <dbReference type="Proteomes" id="UP001320899"/>
    </source>
</evidence>
<evidence type="ECO:0008006" key="3">
    <source>
        <dbReference type="Google" id="ProtNLM"/>
    </source>
</evidence>
<dbReference type="Proteomes" id="UP001320899">
    <property type="component" value="Unassembled WGS sequence"/>
</dbReference>
<protein>
    <recommendedName>
        <fullName evidence="3">Bacterial bifunctional deaminase-reductase C-terminal domain-containing protein</fullName>
    </recommendedName>
</protein>
<reference evidence="1 2" key="1">
    <citation type="submission" date="2022-10" db="EMBL/GenBank/DDBJ databases">
        <title>Ruegeria sp. nov., isolated from ocean surface sediments.</title>
        <authorList>
            <person name="He W."/>
            <person name="Xue H.-P."/>
            <person name="Zhang D.-F."/>
        </authorList>
    </citation>
    <scope>NUCLEOTIDE SEQUENCE [LARGE SCALE GENOMIC DNA]</scope>
    <source>
        <strain evidence="1 2">XHP0148</strain>
    </source>
</reference>
<keyword evidence="2" id="KW-1185">Reference proteome</keyword>
<sequence>MNDIPLTAYLPLNAVPWFDGCRSDIKDGAAYNRELVLRHRVPVVLACGSWVRDSLKYLNLPSDIVVRVLPHPGQLGLINYRVDGRRVGPEPAREIFIEGFRHG</sequence>
<comment type="caution">
    <text evidence="1">The sequence shown here is derived from an EMBL/GenBank/DDBJ whole genome shotgun (WGS) entry which is preliminary data.</text>
</comment>
<proteinExistence type="predicted"/>
<name>A0ABT3ARC2_9RHOB</name>
<evidence type="ECO:0000313" key="1">
    <source>
        <dbReference type="EMBL" id="MCV2891240.1"/>
    </source>
</evidence>
<accession>A0ABT3ARC2</accession>
<dbReference type="RefSeq" id="WP_263830842.1">
    <property type="nucleotide sequence ID" value="NZ_JAOWLB010000032.1"/>
</dbReference>
<gene>
    <name evidence="1" type="ORF">OE747_23205</name>
</gene>